<dbReference type="Proteomes" id="UP001589610">
    <property type="component" value="Unassembled WGS sequence"/>
</dbReference>
<sequence length="64" mass="7575">MTPEDLDRLHAEALKRGADPKKLEKQRQEALAECGSVEAMARWADFDDRLDYYWRSLRPLHMRS</sequence>
<evidence type="ECO:0000256" key="1">
    <source>
        <dbReference type="SAM" id="MobiDB-lite"/>
    </source>
</evidence>
<evidence type="ECO:0000313" key="3">
    <source>
        <dbReference type="Proteomes" id="UP001589610"/>
    </source>
</evidence>
<accession>A0ABV5TSV1</accession>
<evidence type="ECO:0000313" key="2">
    <source>
        <dbReference type="EMBL" id="MFB9681175.1"/>
    </source>
</evidence>
<feature type="region of interest" description="Disordered" evidence="1">
    <location>
        <begin position="1"/>
        <end position="22"/>
    </location>
</feature>
<name>A0ABV5TSV1_9ACTN</name>
<dbReference type="EMBL" id="JBHMBS010000031">
    <property type="protein sequence ID" value="MFB9681175.1"/>
    <property type="molecule type" value="Genomic_DNA"/>
</dbReference>
<proteinExistence type="predicted"/>
<gene>
    <name evidence="2" type="ORF">ACFFRH_37345</name>
</gene>
<dbReference type="RefSeq" id="WP_386162277.1">
    <property type="nucleotide sequence ID" value="NZ_JBHMBS010000031.1"/>
</dbReference>
<protein>
    <submittedName>
        <fullName evidence="2">Uncharacterized protein</fullName>
    </submittedName>
</protein>
<keyword evidence="3" id="KW-1185">Reference proteome</keyword>
<organism evidence="2 3">
    <name type="scientific">Streptosporangium vulgare</name>
    <dbReference type="NCBI Taxonomy" id="46190"/>
    <lineage>
        <taxon>Bacteria</taxon>
        <taxon>Bacillati</taxon>
        <taxon>Actinomycetota</taxon>
        <taxon>Actinomycetes</taxon>
        <taxon>Streptosporangiales</taxon>
        <taxon>Streptosporangiaceae</taxon>
        <taxon>Streptosporangium</taxon>
    </lineage>
</organism>
<reference evidence="2 3" key="1">
    <citation type="submission" date="2024-09" db="EMBL/GenBank/DDBJ databases">
        <authorList>
            <person name="Sun Q."/>
            <person name="Mori K."/>
        </authorList>
    </citation>
    <scope>NUCLEOTIDE SEQUENCE [LARGE SCALE GENOMIC DNA]</scope>
    <source>
        <strain evidence="2 3">JCM 3028</strain>
    </source>
</reference>
<comment type="caution">
    <text evidence="2">The sequence shown here is derived from an EMBL/GenBank/DDBJ whole genome shotgun (WGS) entry which is preliminary data.</text>
</comment>